<evidence type="ECO:0000313" key="2">
    <source>
        <dbReference type="Proteomes" id="UP000264353"/>
    </source>
</evidence>
<dbReference type="Proteomes" id="UP000264353">
    <property type="component" value="Chromosome A9"/>
</dbReference>
<gene>
    <name evidence="1" type="ORF">BRARA_I05134</name>
</gene>
<name>A0A397YCB7_BRACM</name>
<sequence>MSRKLLSNLPSDNISITIFTVEASAEKPHLFISSMSSTEMLTSPSRRCALMRVLYGPLSGAIPSSSIFLSNSLASDSDPFLHSPPASSFLIPTIPLLSFSL</sequence>
<reference evidence="1 2" key="1">
    <citation type="submission" date="2018-06" db="EMBL/GenBank/DDBJ databases">
        <title>WGS assembly of Brassica rapa FPsc.</title>
        <authorList>
            <person name="Bowman J."/>
            <person name="Kohchi T."/>
            <person name="Yamato K."/>
            <person name="Jenkins J."/>
            <person name="Shu S."/>
            <person name="Ishizaki K."/>
            <person name="Yamaoka S."/>
            <person name="Nishihama R."/>
            <person name="Nakamura Y."/>
            <person name="Berger F."/>
            <person name="Adam C."/>
            <person name="Aki S."/>
            <person name="Althoff F."/>
            <person name="Araki T."/>
            <person name="Arteaga-Vazquez M."/>
            <person name="Balasubrmanian S."/>
            <person name="Bauer D."/>
            <person name="Boehm C."/>
            <person name="Briginshaw L."/>
            <person name="Caballero-Perez J."/>
            <person name="Catarino B."/>
            <person name="Chen F."/>
            <person name="Chiyoda S."/>
            <person name="Chovatia M."/>
            <person name="Davies K."/>
            <person name="Delmans M."/>
            <person name="Demura T."/>
            <person name="Dierschke T."/>
            <person name="Dolan L."/>
            <person name="Dorantes-Acosta A."/>
            <person name="Eklund D."/>
            <person name="Florent S."/>
            <person name="Flores-Sandoval E."/>
            <person name="Fujiyama A."/>
            <person name="Fukuzawa H."/>
            <person name="Galik B."/>
            <person name="Grimanelli D."/>
            <person name="Grimwood J."/>
            <person name="Grossniklaus U."/>
            <person name="Hamada T."/>
            <person name="Haseloff J."/>
            <person name="Hetherington A."/>
            <person name="Higo A."/>
            <person name="Hirakawa Y."/>
            <person name="Hundley H."/>
            <person name="Ikeda Y."/>
            <person name="Inoue K."/>
            <person name="Inoue S."/>
            <person name="Ishida S."/>
            <person name="Jia Q."/>
            <person name="Kakita M."/>
            <person name="Kanazawa T."/>
            <person name="Kawai Y."/>
            <person name="Kawashima T."/>
            <person name="Kennedy M."/>
            <person name="Kinose K."/>
            <person name="Kinoshita T."/>
            <person name="Kohara Y."/>
            <person name="Koide E."/>
            <person name="Komatsu K."/>
            <person name="Kopischke S."/>
            <person name="Kubo M."/>
            <person name="Kyozuka J."/>
            <person name="Lagercrantz U."/>
            <person name="Lin S."/>
            <person name="Lindquist E."/>
            <person name="Lipzen A."/>
            <person name="Lu C."/>
            <person name="Luna E."/>
            <person name="Martienssen R."/>
            <person name="Minamino N."/>
            <person name="Mizutani M."/>
            <person name="Mizutani M."/>
            <person name="Mochizuki N."/>
            <person name="Monte I."/>
            <person name="Mosher R."/>
            <person name="Nagasaki H."/>
            <person name="Nakagami H."/>
            <person name="Naramoto S."/>
            <person name="Nishitani K."/>
            <person name="Ohtani M."/>
            <person name="Okamoto T."/>
            <person name="Okumura M."/>
            <person name="Phillips J."/>
            <person name="Pollak B."/>
            <person name="Reinders A."/>
            <person name="Roevekamp M."/>
            <person name="Sano R."/>
            <person name="Sawa S."/>
            <person name="Schmid M."/>
            <person name="Shirakawa M."/>
            <person name="Solano R."/>
            <person name="Spunde A."/>
            <person name="Suetsugu N."/>
            <person name="Sugano S."/>
            <person name="Sugiyama A."/>
            <person name="Sun R."/>
            <person name="Suzuki Y."/>
            <person name="Takenaka M."/>
            <person name="Takezawa D."/>
            <person name="Tomogane H."/>
            <person name="Tsuzuki M."/>
            <person name="Ueda T."/>
            <person name="Umeda M."/>
            <person name="Ward J."/>
            <person name="Watanabe Y."/>
            <person name="Yazaki K."/>
            <person name="Yokoyama R."/>
            <person name="Yoshitake Y."/>
            <person name="Yotsui I."/>
            <person name="Zachgo S."/>
            <person name="Schmutz J."/>
        </authorList>
    </citation>
    <scope>NUCLEOTIDE SEQUENCE [LARGE SCALE GENOMIC DNA]</scope>
    <source>
        <strain evidence="2">cv. B-3</strain>
    </source>
</reference>
<protein>
    <submittedName>
        <fullName evidence="1">Uncharacterized protein</fullName>
    </submittedName>
</protein>
<accession>A0A397YCB7</accession>
<evidence type="ECO:0000313" key="1">
    <source>
        <dbReference type="EMBL" id="RID48630.1"/>
    </source>
</evidence>
<dbReference type="EMBL" id="CM010636">
    <property type="protein sequence ID" value="RID48630.1"/>
    <property type="molecule type" value="Genomic_DNA"/>
</dbReference>
<dbReference type="AlphaFoldDB" id="A0A397YCB7"/>
<organism evidence="1 2">
    <name type="scientific">Brassica campestris</name>
    <name type="common">Field mustard</name>
    <dbReference type="NCBI Taxonomy" id="3711"/>
    <lineage>
        <taxon>Eukaryota</taxon>
        <taxon>Viridiplantae</taxon>
        <taxon>Streptophyta</taxon>
        <taxon>Embryophyta</taxon>
        <taxon>Tracheophyta</taxon>
        <taxon>Spermatophyta</taxon>
        <taxon>Magnoliopsida</taxon>
        <taxon>eudicotyledons</taxon>
        <taxon>Gunneridae</taxon>
        <taxon>Pentapetalae</taxon>
        <taxon>rosids</taxon>
        <taxon>malvids</taxon>
        <taxon>Brassicales</taxon>
        <taxon>Brassicaceae</taxon>
        <taxon>Brassiceae</taxon>
        <taxon>Brassica</taxon>
    </lineage>
</organism>
<proteinExistence type="predicted"/>